<evidence type="ECO:0000313" key="2">
    <source>
        <dbReference type="EMBL" id="ABW29449.1"/>
    </source>
</evidence>
<dbReference type="AlphaFoldDB" id="B0CG02"/>
<feature type="compositionally biased region" description="Low complexity" evidence="1">
    <location>
        <begin position="145"/>
        <end position="155"/>
    </location>
</feature>
<organism evidence="2 3">
    <name type="scientific">Acaryochloris marina (strain MBIC 11017)</name>
    <dbReference type="NCBI Taxonomy" id="329726"/>
    <lineage>
        <taxon>Bacteria</taxon>
        <taxon>Bacillati</taxon>
        <taxon>Cyanobacteriota</taxon>
        <taxon>Cyanophyceae</taxon>
        <taxon>Acaryochloridales</taxon>
        <taxon>Acaryochloridaceae</taxon>
        <taxon>Acaryochloris</taxon>
    </lineage>
</organism>
<name>B0CG02_ACAM1</name>
<dbReference type="InterPro" id="IPR030816">
    <property type="entry name" value="CHP04376"/>
</dbReference>
<dbReference type="HOGENOM" id="CLU_1439495_0_0_3"/>
<dbReference type="OrthoDB" id="511898at2"/>
<gene>
    <name evidence="2" type="ordered locus">AM1_4472</name>
</gene>
<feature type="region of interest" description="Disordered" evidence="1">
    <location>
        <begin position="132"/>
        <end position="175"/>
    </location>
</feature>
<evidence type="ECO:0000313" key="3">
    <source>
        <dbReference type="Proteomes" id="UP000000268"/>
    </source>
</evidence>
<sequence>MNVFDDVSRFLEKQLEEFLRAHPHLELQVLADNIREQEVKTMKLLTDLQAEEKRQQDAILATANEIQRWHERVKKAERAGRQDLATAAKEREASLLSQGNQQWGQMEVTKTRLQQTQALLEKIQIRQKEVKEKIKQTPRKPQPNPSSKQPSDPSKGWYKRISLSDPDPLEEQFKNWERDAEFEELKRNMGR</sequence>
<dbReference type="RefSeq" id="WP_012164764.1">
    <property type="nucleotide sequence ID" value="NC_009925.1"/>
</dbReference>
<dbReference type="eggNOG" id="COG1842">
    <property type="taxonomic scope" value="Bacteria"/>
</dbReference>
<dbReference type="KEGG" id="amr:AM1_4472"/>
<dbReference type="EMBL" id="CP000828">
    <property type="protein sequence ID" value="ABW29449.1"/>
    <property type="molecule type" value="Genomic_DNA"/>
</dbReference>
<evidence type="ECO:0008006" key="4">
    <source>
        <dbReference type="Google" id="ProtNLM"/>
    </source>
</evidence>
<dbReference type="STRING" id="329726.AM1_4472"/>
<evidence type="ECO:0000256" key="1">
    <source>
        <dbReference type="SAM" id="MobiDB-lite"/>
    </source>
</evidence>
<dbReference type="NCBIfam" id="TIGR04376">
    <property type="entry name" value="TIGR04376 family protein"/>
    <property type="match status" value="1"/>
</dbReference>
<reference evidence="2 3" key="1">
    <citation type="journal article" date="2008" name="Proc. Natl. Acad. Sci. U.S.A.">
        <title>Niche adaptation and genome expansion in the chlorophyll d-producing cyanobacterium Acaryochloris marina.</title>
        <authorList>
            <person name="Swingley W.D."/>
            <person name="Chen M."/>
            <person name="Cheung P.C."/>
            <person name="Conrad A.L."/>
            <person name="Dejesa L.C."/>
            <person name="Hao J."/>
            <person name="Honchak B.M."/>
            <person name="Karbach L.E."/>
            <person name="Kurdoglu A."/>
            <person name="Lahiri S."/>
            <person name="Mastrian S.D."/>
            <person name="Miyashita H."/>
            <person name="Page L."/>
            <person name="Ramakrishna P."/>
            <person name="Satoh S."/>
            <person name="Sattley W.M."/>
            <person name="Shimada Y."/>
            <person name="Taylor H.L."/>
            <person name="Tomo T."/>
            <person name="Tsuchiya T."/>
            <person name="Wang Z.T."/>
            <person name="Raymond J."/>
            <person name="Mimuro M."/>
            <person name="Blankenship R.E."/>
            <person name="Touchman J.W."/>
        </authorList>
    </citation>
    <scope>NUCLEOTIDE SEQUENCE [LARGE SCALE GENOMIC DNA]</scope>
    <source>
        <strain evidence="3">MBIC 11017</strain>
    </source>
</reference>
<proteinExistence type="predicted"/>
<dbReference type="Proteomes" id="UP000000268">
    <property type="component" value="Chromosome"/>
</dbReference>
<keyword evidence="3" id="KW-1185">Reference proteome</keyword>
<protein>
    <recommendedName>
        <fullName evidence="4">TIGR04376 family protein</fullName>
    </recommendedName>
</protein>
<accession>B0CG02</accession>